<evidence type="ECO:0000256" key="4">
    <source>
        <dbReference type="ARBA" id="ARBA00023014"/>
    </source>
</evidence>
<dbReference type="NCBIfam" id="TIGR02179">
    <property type="entry name" value="PorD_KorD"/>
    <property type="match status" value="1"/>
</dbReference>
<comment type="caution">
    <text evidence="6">The sequence shown here is derived from an EMBL/GenBank/DDBJ whole genome shotgun (WGS) entry which is preliminary data.</text>
</comment>
<dbReference type="Pfam" id="PF12838">
    <property type="entry name" value="Fer4_7"/>
    <property type="match status" value="1"/>
</dbReference>
<feature type="domain" description="4Fe-4S ferredoxin-type" evidence="5">
    <location>
        <begin position="224"/>
        <end position="253"/>
    </location>
</feature>
<evidence type="ECO:0000313" key="6">
    <source>
        <dbReference type="EMBL" id="GAX60820.1"/>
    </source>
</evidence>
<keyword evidence="4" id="KW-0411">Iron-sulfur</keyword>
<dbReference type="GO" id="GO:0046872">
    <property type="term" value="F:metal ion binding"/>
    <property type="evidence" value="ECO:0007669"/>
    <property type="project" value="UniProtKB-KW"/>
</dbReference>
<organism evidence="6 7">
    <name type="scientific">Candidatus Scalindua japonica</name>
    <dbReference type="NCBI Taxonomy" id="1284222"/>
    <lineage>
        <taxon>Bacteria</taxon>
        <taxon>Pseudomonadati</taxon>
        <taxon>Planctomycetota</taxon>
        <taxon>Candidatus Brocadiia</taxon>
        <taxon>Candidatus Brocadiales</taxon>
        <taxon>Candidatus Scalinduaceae</taxon>
        <taxon>Candidatus Scalindua</taxon>
    </lineage>
</organism>
<evidence type="ECO:0000313" key="7">
    <source>
        <dbReference type="Proteomes" id="UP000218542"/>
    </source>
</evidence>
<evidence type="ECO:0000256" key="3">
    <source>
        <dbReference type="ARBA" id="ARBA00023004"/>
    </source>
</evidence>
<keyword evidence="6" id="KW-0670">Pyruvate</keyword>
<dbReference type="SUPFAM" id="SSF53323">
    <property type="entry name" value="Pyruvate-ferredoxin oxidoreductase, PFOR, domain III"/>
    <property type="match status" value="1"/>
</dbReference>
<name>A0A286TY75_9BACT</name>
<dbReference type="EMBL" id="BAOS01000014">
    <property type="protein sequence ID" value="GAX60820.1"/>
    <property type="molecule type" value="Genomic_DNA"/>
</dbReference>
<dbReference type="PROSITE" id="PS00198">
    <property type="entry name" value="4FE4S_FER_1"/>
    <property type="match status" value="2"/>
</dbReference>
<feature type="domain" description="4Fe-4S ferredoxin-type" evidence="5">
    <location>
        <begin position="254"/>
        <end position="283"/>
    </location>
</feature>
<sequence length="287" mass="31840">MKTASRIVGTASFIGGYFAQDFPVYGAERRGAPIIAFTRLSDNPILERGIIVNPDINIIADETLLKDSAANVLQGTWDGTITFVNTHYTASHVKDTYQVSGKIAVVDITDIALKIINKPVLSSVAAASACKLTGIISRDYLQEAVIKELTDINLKKEVIDKNVQAALTCFDNTPSISSPDLKFSEEENENKVVQLEYADARVGSARVYESGNTIMKKTGNWRFFKPVIDHDRCSRCRACFVHCPHSCISLDESGYPHIDYDNCKGCFTCMDECPKKVITKEREVRAW</sequence>
<dbReference type="SUPFAM" id="SSF54862">
    <property type="entry name" value="4Fe-4S ferredoxins"/>
    <property type="match status" value="1"/>
</dbReference>
<protein>
    <submittedName>
        <fullName evidence="6">Pyruvate synthase gamma/delta subunits</fullName>
    </submittedName>
</protein>
<gene>
    <name evidence="6" type="ORF">SCALIN_C14_0086</name>
</gene>
<accession>A0A286TY75</accession>
<dbReference type="Pfam" id="PF01558">
    <property type="entry name" value="POR"/>
    <property type="match status" value="1"/>
</dbReference>
<dbReference type="InterPro" id="IPR017900">
    <property type="entry name" value="4Fe4S_Fe_S_CS"/>
</dbReference>
<dbReference type="Gene3D" id="3.30.70.20">
    <property type="match status" value="1"/>
</dbReference>
<dbReference type="InterPro" id="IPR002869">
    <property type="entry name" value="Pyrv_flavodox_OxRed_cen"/>
</dbReference>
<dbReference type="InterPro" id="IPR019752">
    <property type="entry name" value="Pyrv/ketoisovalerate_OxRed_cat"/>
</dbReference>
<proteinExistence type="predicted"/>
<dbReference type="Gene3D" id="3.40.920.10">
    <property type="entry name" value="Pyruvate-ferredoxin oxidoreductase, PFOR, domain III"/>
    <property type="match status" value="1"/>
</dbReference>
<keyword evidence="3" id="KW-0408">Iron</keyword>
<dbReference type="InterPro" id="IPR011894">
    <property type="entry name" value="PorC_KorC"/>
</dbReference>
<keyword evidence="2" id="KW-0560">Oxidoreductase</keyword>
<evidence type="ECO:0000256" key="1">
    <source>
        <dbReference type="ARBA" id="ARBA00022723"/>
    </source>
</evidence>
<dbReference type="InterPro" id="IPR011898">
    <property type="entry name" value="PorD_KorD"/>
</dbReference>
<dbReference type="AlphaFoldDB" id="A0A286TY75"/>
<dbReference type="InterPro" id="IPR017896">
    <property type="entry name" value="4Fe4S_Fe-S-bd"/>
</dbReference>
<dbReference type="PANTHER" id="PTHR43366">
    <property type="entry name" value="PYRUVATE SYNTHASE SUBUNIT PORC"/>
    <property type="match status" value="1"/>
</dbReference>
<dbReference type="GO" id="GO:0016625">
    <property type="term" value="F:oxidoreductase activity, acting on the aldehyde or oxo group of donors, iron-sulfur protein as acceptor"/>
    <property type="evidence" value="ECO:0007669"/>
    <property type="project" value="InterPro"/>
</dbReference>
<reference evidence="7" key="1">
    <citation type="journal article" date="2017" name="Environ. Microbiol. Rep.">
        <title>Genetic Diversity of Marine Anaerobic Ammonium-Oxidizing Bacteria as Revealed by Genomic and Proteomic Analyses of 'Candidatus Scalindua japonica'.</title>
        <authorList>
            <person name="Oshiki M."/>
            <person name="Mizuto K."/>
            <person name="Kimura Z."/>
            <person name="Kindaichi T."/>
            <person name="Satoh H."/>
            <person name="Okabe S."/>
        </authorList>
    </citation>
    <scope>NUCLEOTIDE SEQUENCE [LARGE SCALE GENOMIC DNA]</scope>
    <source>
        <strain evidence="7">husup-a2</strain>
    </source>
</reference>
<dbReference type="PANTHER" id="PTHR43366:SF1">
    <property type="entry name" value="PYRUVATE SYNTHASE SUBUNIT PORC"/>
    <property type="match status" value="1"/>
</dbReference>
<dbReference type="GO" id="GO:0051539">
    <property type="term" value="F:4 iron, 4 sulfur cluster binding"/>
    <property type="evidence" value="ECO:0007669"/>
    <property type="project" value="InterPro"/>
</dbReference>
<keyword evidence="1" id="KW-0479">Metal-binding</keyword>
<evidence type="ECO:0000256" key="2">
    <source>
        <dbReference type="ARBA" id="ARBA00023002"/>
    </source>
</evidence>
<dbReference type="InterPro" id="IPR051626">
    <property type="entry name" value="Oxidoreductase_gamma_subunit"/>
</dbReference>
<keyword evidence="7" id="KW-1185">Reference proteome</keyword>
<dbReference type="NCBIfam" id="TIGR02175">
    <property type="entry name" value="PorC_KorC"/>
    <property type="match status" value="1"/>
</dbReference>
<dbReference type="Proteomes" id="UP000218542">
    <property type="component" value="Unassembled WGS sequence"/>
</dbReference>
<dbReference type="PROSITE" id="PS51379">
    <property type="entry name" value="4FE4S_FER_2"/>
    <property type="match status" value="2"/>
</dbReference>
<evidence type="ECO:0000259" key="5">
    <source>
        <dbReference type="PROSITE" id="PS51379"/>
    </source>
</evidence>